<reference evidence="1 2" key="1">
    <citation type="submission" date="2017-06" db="EMBL/GenBank/DDBJ databases">
        <title>Cmopartive genomic analysis of Ambrosia Fusariam Clade fungi.</title>
        <authorList>
            <person name="Stajich J.E."/>
            <person name="Carrillo J."/>
            <person name="Kijimoto T."/>
            <person name="Eskalen A."/>
            <person name="O'Donnell K."/>
            <person name="Kasson M."/>
        </authorList>
    </citation>
    <scope>NUCLEOTIDE SEQUENCE [LARGE SCALE GENOMIC DNA]</scope>
    <source>
        <strain evidence="1 2">NRRL 20438</strain>
    </source>
</reference>
<gene>
    <name evidence="1" type="ORF">CDV31_017325</name>
</gene>
<dbReference type="InterPro" id="IPR046341">
    <property type="entry name" value="SET_dom_sf"/>
</dbReference>
<dbReference type="Proteomes" id="UP000288429">
    <property type="component" value="Unassembled WGS sequence"/>
</dbReference>
<feature type="non-terminal residue" evidence="1">
    <location>
        <position position="314"/>
    </location>
</feature>
<evidence type="ECO:0000313" key="2">
    <source>
        <dbReference type="Proteomes" id="UP000288429"/>
    </source>
</evidence>
<dbReference type="SUPFAM" id="SSF82199">
    <property type="entry name" value="SET domain"/>
    <property type="match status" value="1"/>
</dbReference>
<name>A0A428RIV0_9HYPO</name>
<dbReference type="CDD" id="cd10527">
    <property type="entry name" value="SET_LSMT"/>
    <property type="match status" value="1"/>
</dbReference>
<keyword evidence="2" id="KW-1185">Reference proteome</keyword>
<evidence type="ECO:0000313" key="1">
    <source>
        <dbReference type="EMBL" id="RSL77464.1"/>
    </source>
</evidence>
<accession>A0A428RIV0</accession>
<protein>
    <recommendedName>
        <fullName evidence="3">SET domain-containing protein</fullName>
    </recommendedName>
</protein>
<dbReference type="AlphaFoldDB" id="A0A428RIV0"/>
<dbReference type="Gene3D" id="3.90.1410.10">
    <property type="entry name" value="set domain protein methyltransferase, domain 1"/>
    <property type="match status" value="1"/>
</dbReference>
<dbReference type="PANTHER" id="PTHR13271:SF137">
    <property type="entry name" value="SET DOMAIN-CONTAINING PROTEIN"/>
    <property type="match status" value="1"/>
</dbReference>
<dbReference type="PANTHER" id="PTHR13271">
    <property type="entry name" value="UNCHARACTERIZED PUTATIVE METHYLTRANSFERASE"/>
    <property type="match status" value="1"/>
</dbReference>
<proteinExistence type="predicted"/>
<comment type="caution">
    <text evidence="1">The sequence shown here is derived from an EMBL/GenBank/DDBJ whole genome shotgun (WGS) entry which is preliminary data.</text>
</comment>
<dbReference type="InterPro" id="IPR050600">
    <property type="entry name" value="SETD3_SETD6_MTase"/>
</dbReference>
<dbReference type="EMBL" id="NIZV01001102">
    <property type="protein sequence ID" value="RSL77464.1"/>
    <property type="molecule type" value="Genomic_DNA"/>
</dbReference>
<dbReference type="GO" id="GO:0016279">
    <property type="term" value="F:protein-lysine N-methyltransferase activity"/>
    <property type="evidence" value="ECO:0007669"/>
    <property type="project" value="UniProtKB-ARBA"/>
</dbReference>
<organism evidence="1 2">
    <name type="scientific">Fusarium ambrosium</name>
    <dbReference type="NCBI Taxonomy" id="131363"/>
    <lineage>
        <taxon>Eukaryota</taxon>
        <taxon>Fungi</taxon>
        <taxon>Dikarya</taxon>
        <taxon>Ascomycota</taxon>
        <taxon>Pezizomycotina</taxon>
        <taxon>Sordariomycetes</taxon>
        <taxon>Hypocreomycetidae</taxon>
        <taxon>Hypocreales</taxon>
        <taxon>Nectriaceae</taxon>
        <taxon>Fusarium</taxon>
        <taxon>Fusarium solani species complex</taxon>
    </lineage>
</organism>
<sequence>MPEPIGNRTRFVATKDLKEGETVLDIPCQLAHTIFKIDDNIVKKRPAASVHCQLAIEVAENLHNRKKRPWCFIDEFPQELEQNHPLLWPEEIQGKLPRQSQDQLFALKESFEQDWFEHTGFFDQAGLKHITKDKFLRAWIIVLTRKFALKGGKTKVSPQQDRFALLPLAEIFNHATGGCRMKELNDRCQFITTTSYKMHEEVCLCYGNEMTNDELLATYGFLSDNDPNDYVLLDPVIWDRLSKEALISKRDAEEWESYKLDRDSSLCPSTESLLPKLGISTRDQKLKFLMDCKEAYAINDRISECPGQYLPVGS</sequence>
<evidence type="ECO:0008006" key="3">
    <source>
        <dbReference type="Google" id="ProtNLM"/>
    </source>
</evidence>